<evidence type="ECO:0000313" key="2">
    <source>
        <dbReference type="Proteomes" id="UP000762676"/>
    </source>
</evidence>
<dbReference type="Proteomes" id="UP000762676">
    <property type="component" value="Unassembled WGS sequence"/>
</dbReference>
<dbReference type="GO" id="GO:0004519">
    <property type="term" value="F:endonuclease activity"/>
    <property type="evidence" value="ECO:0007669"/>
    <property type="project" value="UniProtKB-KW"/>
</dbReference>
<gene>
    <name evidence="1" type="ORF">ElyMa_001405200</name>
</gene>
<organism evidence="1 2">
    <name type="scientific">Elysia marginata</name>
    <dbReference type="NCBI Taxonomy" id="1093978"/>
    <lineage>
        <taxon>Eukaryota</taxon>
        <taxon>Metazoa</taxon>
        <taxon>Spiralia</taxon>
        <taxon>Lophotrochozoa</taxon>
        <taxon>Mollusca</taxon>
        <taxon>Gastropoda</taxon>
        <taxon>Heterobranchia</taxon>
        <taxon>Euthyneura</taxon>
        <taxon>Panpulmonata</taxon>
        <taxon>Sacoglossa</taxon>
        <taxon>Placobranchoidea</taxon>
        <taxon>Plakobranchidae</taxon>
        <taxon>Elysia</taxon>
    </lineage>
</organism>
<comment type="caution">
    <text evidence="1">The sequence shown here is derived from an EMBL/GenBank/DDBJ whole genome shotgun (WGS) entry which is preliminary data.</text>
</comment>
<name>A0AAV4ITS2_9GAST</name>
<sequence length="201" mass="23318">MLTVSARPFYLPREFSKLVIITVYLPPDGNYCEGKECLIQEIEKQKETSPDSVIIVNGDFNKCKFGYPGFTQYVDCSTRGEAILDLFFVNIKNAYRCFQQAPLENSDHATLSLLPEYRPIYKRSKPVKKFVEFWNVCEKLQDCFESTDWSVFVDACDDVNELTEHVTDYFTFCVENVVEKKEVVVYPNNKPWIIKTTQNPA</sequence>
<dbReference type="PANTHER" id="PTHR47510:SF3">
    <property type="entry name" value="ENDO_EXONUCLEASE_PHOSPHATASE DOMAIN-CONTAINING PROTEIN"/>
    <property type="match status" value="1"/>
</dbReference>
<evidence type="ECO:0000313" key="1">
    <source>
        <dbReference type="EMBL" id="GFS13772.1"/>
    </source>
</evidence>
<dbReference type="InterPro" id="IPR036691">
    <property type="entry name" value="Endo/exonu/phosph_ase_sf"/>
</dbReference>
<keyword evidence="1" id="KW-0378">Hydrolase</keyword>
<dbReference type="SUPFAM" id="SSF56219">
    <property type="entry name" value="DNase I-like"/>
    <property type="match status" value="1"/>
</dbReference>
<dbReference type="PANTHER" id="PTHR47510">
    <property type="entry name" value="REVERSE TRANSCRIPTASE DOMAIN-CONTAINING PROTEIN"/>
    <property type="match status" value="1"/>
</dbReference>
<dbReference type="Gene3D" id="3.60.10.10">
    <property type="entry name" value="Endonuclease/exonuclease/phosphatase"/>
    <property type="match status" value="1"/>
</dbReference>
<keyword evidence="1" id="KW-0540">Nuclease</keyword>
<accession>A0AAV4ITS2</accession>
<reference evidence="1 2" key="1">
    <citation type="journal article" date="2021" name="Elife">
        <title>Chloroplast acquisition without the gene transfer in kleptoplastic sea slugs, Plakobranchus ocellatus.</title>
        <authorList>
            <person name="Maeda T."/>
            <person name="Takahashi S."/>
            <person name="Yoshida T."/>
            <person name="Shimamura S."/>
            <person name="Takaki Y."/>
            <person name="Nagai Y."/>
            <person name="Toyoda A."/>
            <person name="Suzuki Y."/>
            <person name="Arimoto A."/>
            <person name="Ishii H."/>
            <person name="Satoh N."/>
            <person name="Nishiyama T."/>
            <person name="Hasebe M."/>
            <person name="Maruyama T."/>
            <person name="Minagawa J."/>
            <person name="Obokata J."/>
            <person name="Shigenobu S."/>
        </authorList>
    </citation>
    <scope>NUCLEOTIDE SEQUENCE [LARGE SCALE GENOMIC DNA]</scope>
</reference>
<protein>
    <submittedName>
        <fullName evidence="1">Endonuclease domain of the non-LTR retrotransposon LINE-1</fullName>
    </submittedName>
</protein>
<dbReference type="EMBL" id="BMAT01002775">
    <property type="protein sequence ID" value="GFS13772.1"/>
    <property type="molecule type" value="Genomic_DNA"/>
</dbReference>
<proteinExistence type="predicted"/>
<keyword evidence="1" id="KW-0255">Endonuclease</keyword>
<keyword evidence="2" id="KW-1185">Reference proteome</keyword>
<dbReference type="AlphaFoldDB" id="A0AAV4ITS2"/>